<name>A0ABV5R1F8_9ACTN</name>
<dbReference type="RefSeq" id="WP_345515236.1">
    <property type="nucleotide sequence ID" value="NZ_BAAAXD010000030.1"/>
</dbReference>
<keyword evidence="2" id="KW-1185">Reference proteome</keyword>
<comment type="caution">
    <text evidence="1">The sequence shown here is derived from an EMBL/GenBank/DDBJ whole genome shotgun (WGS) entry which is preliminary data.</text>
</comment>
<organism evidence="1 2">
    <name type="scientific">Streptomyces yanii</name>
    <dbReference type="NCBI Taxonomy" id="78510"/>
    <lineage>
        <taxon>Bacteria</taxon>
        <taxon>Bacillati</taxon>
        <taxon>Actinomycetota</taxon>
        <taxon>Actinomycetes</taxon>
        <taxon>Kitasatosporales</taxon>
        <taxon>Streptomycetaceae</taxon>
        <taxon>Streptomyces</taxon>
    </lineage>
</organism>
<evidence type="ECO:0000313" key="2">
    <source>
        <dbReference type="Proteomes" id="UP001589710"/>
    </source>
</evidence>
<dbReference type="Proteomes" id="UP001589710">
    <property type="component" value="Unassembled WGS sequence"/>
</dbReference>
<evidence type="ECO:0000313" key="1">
    <source>
        <dbReference type="EMBL" id="MFB9571684.1"/>
    </source>
</evidence>
<proteinExistence type="predicted"/>
<accession>A0ABV5R1F8</accession>
<protein>
    <submittedName>
        <fullName evidence="1">Uncharacterized protein</fullName>
    </submittedName>
</protein>
<reference evidence="1 2" key="1">
    <citation type="submission" date="2024-09" db="EMBL/GenBank/DDBJ databases">
        <authorList>
            <person name="Sun Q."/>
            <person name="Mori K."/>
        </authorList>
    </citation>
    <scope>NUCLEOTIDE SEQUENCE [LARGE SCALE GENOMIC DNA]</scope>
    <source>
        <strain evidence="1 2">JCM 3331</strain>
    </source>
</reference>
<sequence length="46" mass="5029">MISARKAGSGRARERRVAVHVAKAERGVVLHIRRNGTHILTGDIDP</sequence>
<gene>
    <name evidence="1" type="ORF">ACFFTL_04810</name>
</gene>
<dbReference type="EMBL" id="JBHMCG010000015">
    <property type="protein sequence ID" value="MFB9571684.1"/>
    <property type="molecule type" value="Genomic_DNA"/>
</dbReference>